<keyword evidence="1" id="KW-0812">Transmembrane</keyword>
<dbReference type="EMBL" id="LSZW01000066">
    <property type="protein sequence ID" value="KXK64152.1"/>
    <property type="molecule type" value="Genomic_DNA"/>
</dbReference>
<evidence type="ECO:0000256" key="1">
    <source>
        <dbReference type="SAM" id="Phobius"/>
    </source>
</evidence>
<dbReference type="KEGG" id="cmiu:B1H56_08660"/>
<evidence type="ECO:0008006" key="4">
    <source>
        <dbReference type="Google" id="ProtNLM"/>
    </source>
</evidence>
<proteinExistence type="predicted"/>
<reference evidence="3" key="1">
    <citation type="submission" date="2016-02" db="EMBL/GenBank/DDBJ databases">
        <authorList>
            <person name="Mitreva M."/>
            <person name="Pepin K.H."/>
            <person name="Mihindukulasuriya K.A."/>
            <person name="Fulton R."/>
            <person name="Fronick C."/>
            <person name="O'Laughlin M."/>
            <person name="Miner T."/>
            <person name="Herter B."/>
            <person name="Rosa B.A."/>
            <person name="Cordes M."/>
            <person name="Tomlinson C."/>
            <person name="Wollam A."/>
            <person name="Palsikar V.B."/>
            <person name="Mardis E.R."/>
            <person name="Wilson R.K."/>
        </authorList>
    </citation>
    <scope>NUCLEOTIDE SEQUENCE [LARGE SCALE GENOMIC DNA]</scope>
    <source>
        <strain evidence="3">DSM 22607</strain>
    </source>
</reference>
<dbReference type="STRING" id="626937.HMPREF3293_03064"/>
<evidence type="ECO:0000313" key="2">
    <source>
        <dbReference type="EMBL" id="KXK64152.1"/>
    </source>
</evidence>
<sequence>MSLHRGNEERRNETMEVLEQYAIPIVMGICFGLGFVLKHAVTKLPNNWIPALLVIIGVIVNSWIEAWTFTPEILIGGIASGLLSVGLFETAKTLIDRVKNTFSTKE</sequence>
<comment type="caution">
    <text evidence="2">The sequence shown here is derived from an EMBL/GenBank/DDBJ whole genome shotgun (WGS) entry which is preliminary data.</text>
</comment>
<keyword evidence="1" id="KW-0472">Membrane</keyword>
<feature type="transmembrane region" description="Helical" evidence="1">
    <location>
        <begin position="20"/>
        <end position="37"/>
    </location>
</feature>
<dbReference type="Proteomes" id="UP000070366">
    <property type="component" value="Unassembled WGS sequence"/>
</dbReference>
<gene>
    <name evidence="2" type="ORF">HMPREF3293_03064</name>
</gene>
<keyword evidence="1" id="KW-1133">Transmembrane helix</keyword>
<name>A0A136Q0D2_9FIRM</name>
<protein>
    <recommendedName>
        <fullName evidence="4">Holin</fullName>
    </recommendedName>
</protein>
<keyword evidence="3" id="KW-1185">Reference proteome</keyword>
<organism evidence="2 3">
    <name type="scientific">Christensenella minuta</name>
    <dbReference type="NCBI Taxonomy" id="626937"/>
    <lineage>
        <taxon>Bacteria</taxon>
        <taxon>Bacillati</taxon>
        <taxon>Bacillota</taxon>
        <taxon>Clostridia</taxon>
        <taxon>Christensenellales</taxon>
        <taxon>Christensenellaceae</taxon>
        <taxon>Christensenella</taxon>
    </lineage>
</organism>
<evidence type="ECO:0000313" key="3">
    <source>
        <dbReference type="Proteomes" id="UP000070366"/>
    </source>
</evidence>
<feature type="transmembrane region" description="Helical" evidence="1">
    <location>
        <begin position="49"/>
        <end position="67"/>
    </location>
</feature>
<dbReference type="AlphaFoldDB" id="A0A136Q0D2"/>
<accession>A0A136Q0D2</accession>
<dbReference type="OrthoDB" id="1929673at2"/>
<feature type="transmembrane region" description="Helical" evidence="1">
    <location>
        <begin position="73"/>
        <end position="95"/>
    </location>
</feature>